<protein>
    <submittedName>
        <fullName evidence="1">Uncharacterized protein</fullName>
    </submittedName>
</protein>
<proteinExistence type="predicted"/>
<evidence type="ECO:0000313" key="1">
    <source>
        <dbReference type="EMBL" id="MBB4275278.1"/>
    </source>
</evidence>
<name>A0A7W6RMR5_9HYPH</name>
<reference evidence="1 2" key="1">
    <citation type="submission" date="2020-08" db="EMBL/GenBank/DDBJ databases">
        <title>Genomic Encyclopedia of Type Strains, Phase IV (KMG-V): Genome sequencing to study the core and pangenomes of soil and plant-associated prokaryotes.</title>
        <authorList>
            <person name="Whitman W."/>
        </authorList>
    </citation>
    <scope>NUCLEOTIDE SEQUENCE [LARGE SCALE GENOMIC DNA]</scope>
    <source>
        <strain evidence="1 2">SEMIA 402</strain>
    </source>
</reference>
<dbReference type="AlphaFoldDB" id="A0A7W6RMR5"/>
<comment type="caution">
    <text evidence="1">The sequence shown here is derived from an EMBL/GenBank/DDBJ whole genome shotgun (WGS) entry which is preliminary data.</text>
</comment>
<accession>A0A7W6RMR5</accession>
<sequence length="66" mass="7454">MSINRSSQLLKTLDLLDERRLTGLFISYDVGPVMANLDKPVVFSPFMPLTDFSTRIDERPITGRPA</sequence>
<organism evidence="1 2">
    <name type="scientific">Rhizobium mongolense</name>
    <dbReference type="NCBI Taxonomy" id="57676"/>
    <lineage>
        <taxon>Bacteria</taxon>
        <taxon>Pseudomonadati</taxon>
        <taxon>Pseudomonadota</taxon>
        <taxon>Alphaproteobacteria</taxon>
        <taxon>Hyphomicrobiales</taxon>
        <taxon>Rhizobiaceae</taxon>
        <taxon>Rhizobium/Agrobacterium group</taxon>
        <taxon>Rhizobium</taxon>
    </lineage>
</organism>
<dbReference type="Proteomes" id="UP000533641">
    <property type="component" value="Unassembled WGS sequence"/>
</dbReference>
<dbReference type="RefSeq" id="WP_183926176.1">
    <property type="nucleotide sequence ID" value="NZ_JACIGM010000006.1"/>
</dbReference>
<evidence type="ECO:0000313" key="2">
    <source>
        <dbReference type="Proteomes" id="UP000533641"/>
    </source>
</evidence>
<gene>
    <name evidence="1" type="ORF">GGE12_003067</name>
</gene>
<dbReference type="EMBL" id="JACIGM010000006">
    <property type="protein sequence ID" value="MBB4275278.1"/>
    <property type="molecule type" value="Genomic_DNA"/>
</dbReference>